<accession>A0A1H4IAC2</accession>
<dbReference type="AlphaFoldDB" id="A0A1H4IAC2"/>
<sequence>MGKRAAQPRESVWLSPRPARKHRAGESELDREKIVATAVRVLDAEGDAKFSMRLLAEELHVTPMSVYWYVANKDDLLELALDAVAGEIELPSLDDGEDWRADLRALARAWRRTMIAHPWAIRCYGEYLNIGPSSVRFTECAQAVMARSPLPLKDRSAALNVVFQYVYGFTATESRWLEHLAETGRTAEEFAAEVTGSMAALSPALEQGGLLDRDGDRSMEELRDRDFDRGLHWLFTGMVAGTP</sequence>
<dbReference type="GO" id="GO:0045892">
    <property type="term" value="P:negative regulation of DNA-templated transcription"/>
    <property type="evidence" value="ECO:0007669"/>
    <property type="project" value="InterPro"/>
</dbReference>
<feature type="region of interest" description="Disordered" evidence="5">
    <location>
        <begin position="1"/>
        <end position="28"/>
    </location>
</feature>
<evidence type="ECO:0000259" key="6">
    <source>
        <dbReference type="PROSITE" id="PS50977"/>
    </source>
</evidence>
<feature type="domain" description="HTH tetR-type" evidence="6">
    <location>
        <begin position="28"/>
        <end position="88"/>
    </location>
</feature>
<dbReference type="InterPro" id="IPR009057">
    <property type="entry name" value="Homeodomain-like_sf"/>
</dbReference>
<reference evidence="8" key="1">
    <citation type="submission" date="2016-10" db="EMBL/GenBank/DDBJ databases">
        <authorList>
            <person name="Varghese N."/>
            <person name="Submissions S."/>
        </authorList>
    </citation>
    <scope>NUCLEOTIDE SEQUENCE [LARGE SCALE GENOMIC DNA]</scope>
    <source>
        <strain evidence="8">DSM 44544</strain>
    </source>
</reference>
<keyword evidence="2 4" id="KW-0238">DNA-binding</keyword>
<evidence type="ECO:0000256" key="3">
    <source>
        <dbReference type="ARBA" id="ARBA00023163"/>
    </source>
</evidence>
<dbReference type="GO" id="GO:0000976">
    <property type="term" value="F:transcription cis-regulatory region binding"/>
    <property type="evidence" value="ECO:0007669"/>
    <property type="project" value="TreeGrafter"/>
</dbReference>
<dbReference type="InterPro" id="IPR050109">
    <property type="entry name" value="HTH-type_TetR-like_transc_reg"/>
</dbReference>
<dbReference type="SUPFAM" id="SSF46689">
    <property type="entry name" value="Homeodomain-like"/>
    <property type="match status" value="1"/>
</dbReference>
<dbReference type="PROSITE" id="PS50977">
    <property type="entry name" value="HTH_TETR_2"/>
    <property type="match status" value="1"/>
</dbReference>
<name>A0A1H4IAC2_9PSEU</name>
<dbReference type="EMBL" id="FNSO01000001">
    <property type="protein sequence ID" value="SEB30222.1"/>
    <property type="molecule type" value="Genomic_DNA"/>
</dbReference>
<evidence type="ECO:0000313" key="7">
    <source>
        <dbReference type="EMBL" id="SEB30222.1"/>
    </source>
</evidence>
<evidence type="ECO:0000256" key="4">
    <source>
        <dbReference type="PROSITE-ProRule" id="PRU00335"/>
    </source>
</evidence>
<evidence type="ECO:0000256" key="5">
    <source>
        <dbReference type="SAM" id="MobiDB-lite"/>
    </source>
</evidence>
<dbReference type="InterPro" id="IPR004111">
    <property type="entry name" value="Repressor_TetR_C"/>
</dbReference>
<protein>
    <submittedName>
        <fullName evidence="7">DNA-binding transcriptional regulator, AcrR family</fullName>
    </submittedName>
</protein>
<gene>
    <name evidence="7" type="ORF">SAMN04489727_0290</name>
</gene>
<dbReference type="Pfam" id="PF00440">
    <property type="entry name" value="TetR_N"/>
    <property type="match status" value="1"/>
</dbReference>
<dbReference type="InterPro" id="IPR036271">
    <property type="entry name" value="Tet_transcr_reg_TetR-rel_C_sf"/>
</dbReference>
<dbReference type="InterPro" id="IPR001647">
    <property type="entry name" value="HTH_TetR"/>
</dbReference>
<keyword evidence="1" id="KW-0805">Transcription regulation</keyword>
<evidence type="ECO:0000256" key="2">
    <source>
        <dbReference type="ARBA" id="ARBA00023125"/>
    </source>
</evidence>
<dbReference type="Pfam" id="PF02909">
    <property type="entry name" value="TetR_C_1"/>
    <property type="match status" value="1"/>
</dbReference>
<dbReference type="Gene3D" id="1.10.10.60">
    <property type="entry name" value="Homeodomain-like"/>
    <property type="match status" value="1"/>
</dbReference>
<dbReference type="PANTHER" id="PTHR30055:SF151">
    <property type="entry name" value="TRANSCRIPTIONAL REGULATORY PROTEIN"/>
    <property type="match status" value="1"/>
</dbReference>
<dbReference type="Proteomes" id="UP000199622">
    <property type="component" value="Unassembled WGS sequence"/>
</dbReference>
<dbReference type="Gene3D" id="1.10.357.10">
    <property type="entry name" value="Tetracycline Repressor, domain 2"/>
    <property type="match status" value="1"/>
</dbReference>
<evidence type="ECO:0000256" key="1">
    <source>
        <dbReference type="ARBA" id="ARBA00023015"/>
    </source>
</evidence>
<evidence type="ECO:0000313" key="8">
    <source>
        <dbReference type="Proteomes" id="UP000199622"/>
    </source>
</evidence>
<dbReference type="STRING" id="208445.SAMN04489727_0290"/>
<keyword evidence="3" id="KW-0804">Transcription</keyword>
<proteinExistence type="predicted"/>
<dbReference type="PANTHER" id="PTHR30055">
    <property type="entry name" value="HTH-TYPE TRANSCRIPTIONAL REGULATOR RUTR"/>
    <property type="match status" value="1"/>
</dbReference>
<organism evidence="7 8">
    <name type="scientific">Amycolatopsis tolypomycina</name>
    <dbReference type="NCBI Taxonomy" id="208445"/>
    <lineage>
        <taxon>Bacteria</taxon>
        <taxon>Bacillati</taxon>
        <taxon>Actinomycetota</taxon>
        <taxon>Actinomycetes</taxon>
        <taxon>Pseudonocardiales</taxon>
        <taxon>Pseudonocardiaceae</taxon>
        <taxon>Amycolatopsis</taxon>
    </lineage>
</organism>
<dbReference type="RefSeq" id="WP_091304019.1">
    <property type="nucleotide sequence ID" value="NZ_FNSO01000001.1"/>
</dbReference>
<dbReference type="OrthoDB" id="3818006at2"/>
<feature type="DNA-binding region" description="H-T-H motif" evidence="4">
    <location>
        <begin position="51"/>
        <end position="70"/>
    </location>
</feature>
<dbReference type="SUPFAM" id="SSF48498">
    <property type="entry name" value="Tetracyclin repressor-like, C-terminal domain"/>
    <property type="match status" value="1"/>
</dbReference>
<keyword evidence="8" id="KW-1185">Reference proteome</keyword>
<dbReference type="GO" id="GO:0003700">
    <property type="term" value="F:DNA-binding transcription factor activity"/>
    <property type="evidence" value="ECO:0007669"/>
    <property type="project" value="TreeGrafter"/>
</dbReference>